<evidence type="ECO:0000256" key="6">
    <source>
        <dbReference type="SAM" id="MobiDB-lite"/>
    </source>
</evidence>
<dbReference type="HOGENOM" id="CLU_016838_1_2_6"/>
<gene>
    <name evidence="8" type="ORF">THIAE_01150</name>
</gene>
<evidence type="ECO:0000313" key="8">
    <source>
        <dbReference type="EMBL" id="AHF00550.1"/>
    </source>
</evidence>
<dbReference type="EMBL" id="CP007030">
    <property type="protein sequence ID" value="AHF00550.1"/>
    <property type="molecule type" value="Genomic_DNA"/>
</dbReference>
<keyword evidence="9" id="KW-1185">Reference proteome</keyword>
<name>W0DPK8_9GAMM</name>
<dbReference type="FunCoup" id="W0DPK8">
    <property type="interactions" value="141"/>
</dbReference>
<dbReference type="SUPFAM" id="SSF53807">
    <property type="entry name" value="Helical backbone' metal receptor"/>
    <property type="match status" value="1"/>
</dbReference>
<reference evidence="8 9" key="1">
    <citation type="submission" date="2013-12" db="EMBL/GenBank/DDBJ databases">
        <authorList>
            <consortium name="DOE Joint Genome Institute"/>
            <person name="Kappler U."/>
            <person name="Huntemann M."/>
            <person name="Han J."/>
            <person name="Chen A."/>
            <person name="Kyrpides N."/>
            <person name="Mavromatis K."/>
            <person name="Markowitz V."/>
            <person name="Palaniappan K."/>
            <person name="Ivanova N."/>
            <person name="Schaumberg A."/>
            <person name="Pati A."/>
            <person name="Liolios K."/>
            <person name="Nordberg H.P."/>
            <person name="Cantor M.N."/>
            <person name="Hua S.X."/>
            <person name="Woyke T."/>
        </authorList>
    </citation>
    <scope>NUCLEOTIDE SEQUENCE [LARGE SCALE GENOMIC DNA]</scope>
    <source>
        <strain evidence="9">AL2</strain>
    </source>
</reference>
<sequence length="326" mass="36519">MRRLLRQIIVLSCWMGLAGVSVQAHAEDSLNPAVNPINVVASIPPLAGLVYPLLGEQDSISVILDVGSSPHGFQLRPSHMRALQQADLMLMVGTPVDAWMQRAAERSDIATRQLFDAEQSDWLPRRDSGAWDRKHHPSHGHAHQRHSGLQAVARVDGHIWLDIERAINWVADMSLALQQLRPERAAEFQAREEQVVASLIAARQAWSDQLQPYQDKPFVVMHDAYQYFEHRFGLNAAGAVYINPEVAPSVRRIQEIRDTLVAQGVVCVYQEPQFPTDRLRSVLRGMDVGLGQLDPLGADDVLVPYEQFYDRLVQSFIACMQDASAN</sequence>
<evidence type="ECO:0000256" key="7">
    <source>
        <dbReference type="SAM" id="SignalP"/>
    </source>
</evidence>
<keyword evidence="4 7" id="KW-0732">Signal</keyword>
<evidence type="ECO:0000256" key="1">
    <source>
        <dbReference type="ARBA" id="ARBA00011028"/>
    </source>
</evidence>
<accession>W0DPK8</accession>
<keyword evidence="5" id="KW-0864">Zinc transport</keyword>
<feature type="chain" id="PRO_5004787153" description="High-affinity zinc uptake system protein ZnuA" evidence="7">
    <location>
        <begin position="27"/>
        <end position="326"/>
    </location>
</feature>
<dbReference type="Gene3D" id="3.40.50.1980">
    <property type="entry name" value="Nitrogenase molybdenum iron protein domain"/>
    <property type="match status" value="2"/>
</dbReference>
<dbReference type="GO" id="GO:0006829">
    <property type="term" value="P:zinc ion transport"/>
    <property type="evidence" value="ECO:0007669"/>
    <property type="project" value="UniProtKB-KW"/>
</dbReference>
<dbReference type="Proteomes" id="UP000005380">
    <property type="component" value="Chromosome"/>
</dbReference>
<feature type="region of interest" description="Disordered" evidence="6">
    <location>
        <begin position="126"/>
        <end position="147"/>
    </location>
</feature>
<dbReference type="InParanoid" id="W0DPK8"/>
<evidence type="ECO:0000313" key="9">
    <source>
        <dbReference type="Proteomes" id="UP000005380"/>
    </source>
</evidence>
<dbReference type="InterPro" id="IPR050492">
    <property type="entry name" value="Bact_metal-bind_prot9"/>
</dbReference>
<comment type="similarity">
    <text evidence="1">Belongs to the bacterial solute-binding protein 9 family.</text>
</comment>
<organism evidence="8 9">
    <name type="scientific">Thiomicrospira aerophila AL3</name>
    <dbReference type="NCBI Taxonomy" id="717772"/>
    <lineage>
        <taxon>Bacteria</taxon>
        <taxon>Pseudomonadati</taxon>
        <taxon>Pseudomonadota</taxon>
        <taxon>Gammaproteobacteria</taxon>
        <taxon>Thiotrichales</taxon>
        <taxon>Piscirickettsiaceae</taxon>
        <taxon>Thiomicrospira</taxon>
    </lineage>
</organism>
<evidence type="ECO:0000256" key="2">
    <source>
        <dbReference type="ARBA" id="ARBA00015915"/>
    </source>
</evidence>
<dbReference type="AlphaFoldDB" id="W0DPK8"/>
<feature type="compositionally biased region" description="Basic residues" evidence="6">
    <location>
        <begin position="133"/>
        <end position="146"/>
    </location>
</feature>
<proteinExistence type="inferred from homology"/>
<keyword evidence="3" id="KW-0813">Transport</keyword>
<dbReference type="InterPro" id="IPR006127">
    <property type="entry name" value="ZnuA-like"/>
</dbReference>
<dbReference type="KEGG" id="tao:THIAE_01150"/>
<dbReference type="eggNOG" id="COG4531">
    <property type="taxonomic scope" value="Bacteria"/>
</dbReference>
<evidence type="ECO:0000256" key="5">
    <source>
        <dbReference type="ARBA" id="ARBA00022906"/>
    </source>
</evidence>
<dbReference type="OrthoDB" id="7346865at2"/>
<feature type="signal peptide" evidence="7">
    <location>
        <begin position="1"/>
        <end position="26"/>
    </location>
</feature>
<dbReference type="Pfam" id="PF01297">
    <property type="entry name" value="ZnuA"/>
    <property type="match status" value="1"/>
</dbReference>
<protein>
    <recommendedName>
        <fullName evidence="2">High-affinity zinc uptake system protein ZnuA</fullName>
    </recommendedName>
</protein>
<dbReference type="STRING" id="717772.THIAE_01150"/>
<keyword evidence="5" id="KW-0406">Ion transport</keyword>
<keyword evidence="5" id="KW-0862">Zinc</keyword>
<evidence type="ECO:0000256" key="3">
    <source>
        <dbReference type="ARBA" id="ARBA00022448"/>
    </source>
</evidence>
<dbReference type="PANTHER" id="PTHR42953:SF3">
    <property type="entry name" value="HIGH-AFFINITY ZINC UPTAKE SYSTEM PROTEIN ZNUA"/>
    <property type="match status" value="1"/>
</dbReference>
<dbReference type="GO" id="GO:0046872">
    <property type="term" value="F:metal ion binding"/>
    <property type="evidence" value="ECO:0007669"/>
    <property type="project" value="InterPro"/>
</dbReference>
<evidence type="ECO:0000256" key="4">
    <source>
        <dbReference type="ARBA" id="ARBA00022729"/>
    </source>
</evidence>
<dbReference type="PANTHER" id="PTHR42953">
    <property type="entry name" value="HIGH-AFFINITY ZINC UPTAKE SYSTEM PROTEIN ZNUA-RELATED"/>
    <property type="match status" value="1"/>
</dbReference>